<proteinExistence type="predicted"/>
<dbReference type="EMBL" id="KZ383441">
    <property type="protein sequence ID" value="PIO55957.1"/>
    <property type="molecule type" value="Genomic_DNA"/>
</dbReference>
<sequence>VKSMHTSCSCECCASFKNDGWLNGKHESRYVSKRIQNGSLTIESFSFKNSTKVCSKRSLII</sequence>
<feature type="non-terminal residue" evidence="1">
    <location>
        <position position="1"/>
    </location>
</feature>
<dbReference type="Proteomes" id="UP000230423">
    <property type="component" value="Unassembled WGS sequence"/>
</dbReference>
<evidence type="ECO:0000313" key="1">
    <source>
        <dbReference type="EMBL" id="PIO55957.1"/>
    </source>
</evidence>
<keyword evidence="2" id="KW-1185">Reference proteome</keyword>
<dbReference type="AlphaFoldDB" id="A0A2G9TDC3"/>
<organism evidence="1 2">
    <name type="scientific">Teladorsagia circumcincta</name>
    <name type="common">Brown stomach worm</name>
    <name type="synonym">Ostertagia circumcincta</name>
    <dbReference type="NCBI Taxonomy" id="45464"/>
    <lineage>
        <taxon>Eukaryota</taxon>
        <taxon>Metazoa</taxon>
        <taxon>Ecdysozoa</taxon>
        <taxon>Nematoda</taxon>
        <taxon>Chromadorea</taxon>
        <taxon>Rhabditida</taxon>
        <taxon>Rhabditina</taxon>
        <taxon>Rhabditomorpha</taxon>
        <taxon>Strongyloidea</taxon>
        <taxon>Trichostrongylidae</taxon>
        <taxon>Teladorsagia</taxon>
    </lineage>
</organism>
<feature type="non-terminal residue" evidence="1">
    <location>
        <position position="61"/>
    </location>
</feature>
<protein>
    <submittedName>
        <fullName evidence="1">Uncharacterized protein</fullName>
    </submittedName>
</protein>
<accession>A0A2G9TDC3</accession>
<reference evidence="1 2" key="1">
    <citation type="submission" date="2015-09" db="EMBL/GenBank/DDBJ databases">
        <title>Draft genome of the parasitic nematode Teladorsagia circumcincta isolate WARC Sus (inbred).</title>
        <authorList>
            <person name="Mitreva M."/>
        </authorList>
    </citation>
    <scope>NUCLEOTIDE SEQUENCE [LARGE SCALE GENOMIC DNA]</scope>
    <source>
        <strain evidence="1 2">S</strain>
    </source>
</reference>
<evidence type="ECO:0000313" key="2">
    <source>
        <dbReference type="Proteomes" id="UP000230423"/>
    </source>
</evidence>
<name>A0A2G9TDC3_TELCI</name>
<gene>
    <name evidence="1" type="ORF">TELCIR_22652</name>
</gene>